<feature type="non-terminal residue" evidence="2">
    <location>
        <position position="260"/>
    </location>
</feature>
<dbReference type="EMBL" id="NJHN03000099">
    <property type="protein sequence ID" value="KAH9415185.1"/>
    <property type="molecule type" value="Genomic_DNA"/>
</dbReference>
<keyword evidence="1" id="KW-0694">RNA-binding</keyword>
<evidence type="ECO:0000313" key="2">
    <source>
        <dbReference type="EMBL" id="KAH9415185.1"/>
    </source>
</evidence>
<gene>
    <name evidence="2" type="primary">EIF4E1B</name>
    <name evidence="2" type="ORF">DERP_006276</name>
</gene>
<dbReference type="InterPro" id="IPR023398">
    <property type="entry name" value="TIF_eIF4e-like"/>
</dbReference>
<dbReference type="SUPFAM" id="SSF55418">
    <property type="entry name" value="eIF4e-like"/>
    <property type="match status" value="1"/>
</dbReference>
<dbReference type="PANTHER" id="PTHR11960">
    <property type="entry name" value="EUKARYOTIC TRANSLATION INITIATION FACTOR 4E RELATED"/>
    <property type="match status" value="1"/>
</dbReference>
<evidence type="ECO:0000313" key="3">
    <source>
        <dbReference type="Proteomes" id="UP000887458"/>
    </source>
</evidence>
<proteinExistence type="inferred from homology"/>
<reference evidence="2 3" key="2">
    <citation type="journal article" date="2022" name="Mol. Biol. Evol.">
        <title>Comparative Genomics Reveals Insights into the Divergent Evolution of Astigmatic Mites and Household Pest Adaptations.</title>
        <authorList>
            <person name="Xiong Q."/>
            <person name="Wan A.T."/>
            <person name="Liu X."/>
            <person name="Fung C.S."/>
            <person name="Xiao X."/>
            <person name="Malainual N."/>
            <person name="Hou J."/>
            <person name="Wang L."/>
            <person name="Wang M."/>
            <person name="Yang K.Y."/>
            <person name="Cui Y."/>
            <person name="Leung E.L."/>
            <person name="Nong W."/>
            <person name="Shin S.K."/>
            <person name="Au S.W."/>
            <person name="Jeong K.Y."/>
            <person name="Chew F.T."/>
            <person name="Hui J.H."/>
            <person name="Leung T.F."/>
            <person name="Tungtrongchitr A."/>
            <person name="Zhong N."/>
            <person name="Liu Z."/>
            <person name="Tsui S.K."/>
        </authorList>
    </citation>
    <scope>NUCLEOTIDE SEQUENCE [LARGE SCALE GENOMIC DNA]</scope>
    <source>
        <strain evidence="2">Derp</strain>
    </source>
</reference>
<dbReference type="GO" id="GO:0003743">
    <property type="term" value="F:translation initiation factor activity"/>
    <property type="evidence" value="ECO:0007669"/>
    <property type="project" value="UniProtKB-KW"/>
</dbReference>
<comment type="similarity">
    <text evidence="1">Belongs to the eukaryotic initiation factor 4E family.</text>
</comment>
<keyword evidence="1 2" id="KW-0396">Initiation factor</keyword>
<reference evidence="2 3" key="1">
    <citation type="journal article" date="2018" name="J. Allergy Clin. Immunol.">
        <title>High-quality assembly of Dermatophagoides pteronyssinus genome and transcriptome reveals a wide range of novel allergens.</title>
        <authorList>
            <person name="Liu X.Y."/>
            <person name="Yang K.Y."/>
            <person name="Wang M.Q."/>
            <person name="Kwok J.S."/>
            <person name="Zeng X."/>
            <person name="Yang Z."/>
            <person name="Xiao X.J."/>
            <person name="Lau C.P."/>
            <person name="Li Y."/>
            <person name="Huang Z.M."/>
            <person name="Ba J.G."/>
            <person name="Yim A.K."/>
            <person name="Ouyang C.Y."/>
            <person name="Ngai S.M."/>
            <person name="Chan T.F."/>
            <person name="Leung E.L."/>
            <person name="Liu L."/>
            <person name="Liu Z.G."/>
            <person name="Tsui S.K."/>
        </authorList>
    </citation>
    <scope>NUCLEOTIDE SEQUENCE [LARGE SCALE GENOMIC DNA]</scope>
    <source>
        <strain evidence="2">Derp</strain>
    </source>
</reference>
<evidence type="ECO:0000256" key="1">
    <source>
        <dbReference type="RuleBase" id="RU004374"/>
    </source>
</evidence>
<protein>
    <submittedName>
        <fullName evidence="2">Translation initiation factor</fullName>
    </submittedName>
</protein>
<dbReference type="InterPro" id="IPR001040">
    <property type="entry name" value="TIF_eIF_4E"/>
</dbReference>
<keyword evidence="1" id="KW-0648">Protein biosynthesis</keyword>
<dbReference type="Gene3D" id="3.30.760.10">
    <property type="entry name" value="RNA Cap, Translation Initiation Factor Eif4e"/>
    <property type="match status" value="1"/>
</dbReference>
<name>A0ABQ8IYL0_DERPT</name>
<dbReference type="Proteomes" id="UP000887458">
    <property type="component" value="Unassembled WGS sequence"/>
</dbReference>
<keyword evidence="3" id="KW-1185">Reference proteome</keyword>
<accession>A0ABQ8IYL0</accession>
<sequence>MDTMLMIQSKYFQQQQQQQSNNESSFNRMIQSIFKEFDLKSPKNDDDDDKFFTNIGGDYNHDFKDDDEIDNQIETNKKLAIDSAVDLDDSPSSSSCNHYWQLWFWKSDQWYIEWDYGLQKLAKPFNGRQRLLKLFDQLLPLSDIVIPSDYSIFRELIRPKWEDSANLNGGAWIIEFERCSLITDMKLMENIWHSLVEFIVEKHCNNNDCSLFKHICGIKISIRFKVFIISIWIDTFNDLSIIFPIGIRIQSIIMEIIQNN</sequence>
<comment type="caution">
    <text evidence="2">The sequence shown here is derived from an EMBL/GenBank/DDBJ whole genome shotgun (WGS) entry which is preliminary data.</text>
</comment>
<organism evidence="2 3">
    <name type="scientific">Dermatophagoides pteronyssinus</name>
    <name type="common">European house dust mite</name>
    <dbReference type="NCBI Taxonomy" id="6956"/>
    <lineage>
        <taxon>Eukaryota</taxon>
        <taxon>Metazoa</taxon>
        <taxon>Ecdysozoa</taxon>
        <taxon>Arthropoda</taxon>
        <taxon>Chelicerata</taxon>
        <taxon>Arachnida</taxon>
        <taxon>Acari</taxon>
        <taxon>Acariformes</taxon>
        <taxon>Sarcoptiformes</taxon>
        <taxon>Astigmata</taxon>
        <taxon>Psoroptidia</taxon>
        <taxon>Analgoidea</taxon>
        <taxon>Pyroglyphidae</taxon>
        <taxon>Dermatophagoidinae</taxon>
        <taxon>Dermatophagoides</taxon>
    </lineage>
</organism>
<dbReference type="Pfam" id="PF01652">
    <property type="entry name" value="IF4E"/>
    <property type="match status" value="1"/>
</dbReference>